<dbReference type="PROSITE" id="PS51257">
    <property type="entry name" value="PROKAR_LIPOPROTEIN"/>
    <property type="match status" value="1"/>
</dbReference>
<dbReference type="Pfam" id="PF14488">
    <property type="entry name" value="DUF4434"/>
    <property type="match status" value="1"/>
</dbReference>
<proteinExistence type="predicted"/>
<organism evidence="3 5">
    <name type="scientific">Bacteroides uniformis</name>
    <dbReference type="NCBI Taxonomy" id="820"/>
    <lineage>
        <taxon>Bacteria</taxon>
        <taxon>Pseudomonadati</taxon>
        <taxon>Bacteroidota</taxon>
        <taxon>Bacteroidia</taxon>
        <taxon>Bacteroidales</taxon>
        <taxon>Bacteroidaceae</taxon>
        <taxon>Bacteroides</taxon>
    </lineage>
</organism>
<evidence type="ECO:0000259" key="2">
    <source>
        <dbReference type="Pfam" id="PF14488"/>
    </source>
</evidence>
<feature type="chain" id="PRO_5036081676" evidence="1">
    <location>
        <begin position="18"/>
        <end position="558"/>
    </location>
</feature>
<dbReference type="EMBL" id="QSVA01000027">
    <property type="protein sequence ID" value="RGN89226.1"/>
    <property type="molecule type" value="Genomic_DNA"/>
</dbReference>
<dbReference type="InterPro" id="IPR027849">
    <property type="entry name" value="DUF4434"/>
</dbReference>
<dbReference type="Gene3D" id="3.20.20.80">
    <property type="entry name" value="Glycosidases"/>
    <property type="match status" value="1"/>
</dbReference>
<dbReference type="AlphaFoldDB" id="A0A3E5EJS7"/>
<name>A0A3E5EJS7_BACUN</name>
<feature type="signal peptide" evidence="1">
    <location>
        <begin position="1"/>
        <end position="17"/>
    </location>
</feature>
<dbReference type="EMBL" id="QRZC01000043">
    <property type="protein sequence ID" value="RGV35648.1"/>
    <property type="molecule type" value="Genomic_DNA"/>
</dbReference>
<keyword evidence="1" id="KW-0732">Signal</keyword>
<dbReference type="RefSeq" id="WP_117601557.1">
    <property type="nucleotide sequence ID" value="NZ_JARDAG010000005.1"/>
</dbReference>
<feature type="domain" description="DUF4434" evidence="2">
    <location>
        <begin position="255"/>
        <end position="534"/>
    </location>
</feature>
<protein>
    <submittedName>
        <fullName evidence="3">DUF4434 domain-containing protein</fullName>
    </submittedName>
</protein>
<dbReference type="Proteomes" id="UP000285343">
    <property type="component" value="Unassembled WGS sequence"/>
</dbReference>
<gene>
    <name evidence="4" type="ORF">DWW14_21620</name>
    <name evidence="3" type="ORF">DXB37_19840</name>
</gene>
<evidence type="ECO:0000313" key="6">
    <source>
        <dbReference type="Proteomes" id="UP000285343"/>
    </source>
</evidence>
<dbReference type="SUPFAM" id="SSF51445">
    <property type="entry name" value="(Trans)glycosidases"/>
    <property type="match status" value="1"/>
</dbReference>
<evidence type="ECO:0000313" key="4">
    <source>
        <dbReference type="EMBL" id="RGV35648.1"/>
    </source>
</evidence>
<reference evidence="5 6" key="1">
    <citation type="submission" date="2018-08" db="EMBL/GenBank/DDBJ databases">
        <title>A genome reference for cultivated species of the human gut microbiota.</title>
        <authorList>
            <person name="Zou Y."/>
            <person name="Xue W."/>
            <person name="Luo G."/>
        </authorList>
    </citation>
    <scope>NUCLEOTIDE SEQUENCE [LARGE SCALE GENOMIC DNA]</scope>
    <source>
        <strain evidence="4 6">AF14-42</strain>
        <strain evidence="3 5">OM03-4</strain>
    </source>
</reference>
<evidence type="ECO:0000256" key="1">
    <source>
        <dbReference type="SAM" id="SignalP"/>
    </source>
</evidence>
<comment type="caution">
    <text evidence="3">The sequence shown here is derived from an EMBL/GenBank/DDBJ whole genome shotgun (WGS) entry which is preliminary data.</text>
</comment>
<dbReference type="InterPro" id="IPR017853">
    <property type="entry name" value="GH"/>
</dbReference>
<evidence type="ECO:0000313" key="5">
    <source>
        <dbReference type="Proteomes" id="UP000260759"/>
    </source>
</evidence>
<dbReference type="Proteomes" id="UP000260759">
    <property type="component" value="Unassembled WGS sequence"/>
</dbReference>
<evidence type="ECO:0000313" key="3">
    <source>
        <dbReference type="EMBL" id="RGN89226.1"/>
    </source>
</evidence>
<accession>A0A3E5EJS7</accession>
<sequence length="558" mass="64529">MKRSFLLSISALFLAFASCSDDIHKGYRIDGYDLILEKQQIINHTKAVKSINPYDELACEIYDISNPDKEAGKAYLDYELGDDSKEGAGSFKLMYNFTGQSEDGTPEKVYFQQRWGDYRVDLSFHPLGLSIWVKGNRHNQNATFRFIIMEDEKQFSAEAPHDYTRRRWSYFAYEDTEVLSKEGWTRLIMPYSAFKLYKKGEGTQSDTLLMNRNEGFRIEIENTSGKAWEGECQIDNLEQLTSYELKGGTPKFSSIFIQLNKDAYENEDWDQQFKDSKEVGIDTWIIQYSQQFTGNHDETNVSFYKNTNLPWVQVKCDIIDKMFEAAERNGMKIILGLYPGDYSKTDPTDPTKYNINTERNKMLFDEVYEQFGNNPCLVGWYITEEFHDGSYPVGWQQEPALSMLAKYLEGVASYIKTKSKKPVSIAPALWRGLPADLCGQWFGRIFKQTPNIDHLYLQDIGGRCLVDFDVDLPNWYAEVKKACDENGVIFGVDIESFKSCNCPNVPYKAKDWAELKEQLLVAGLFTEYITNFSWVTFKKGTNNYEGYKIYLKENNLLP</sequence>